<keyword evidence="2" id="KW-0732">Signal</keyword>
<evidence type="ECO:0008006" key="5">
    <source>
        <dbReference type="Google" id="ProtNLM"/>
    </source>
</evidence>
<evidence type="ECO:0000313" key="3">
    <source>
        <dbReference type="EMBL" id="TFK96603.1"/>
    </source>
</evidence>
<accession>A0A5C3QDR0</accession>
<feature type="signal peptide" evidence="2">
    <location>
        <begin position="1"/>
        <end position="24"/>
    </location>
</feature>
<organism evidence="3 4">
    <name type="scientific">Pterulicium gracile</name>
    <dbReference type="NCBI Taxonomy" id="1884261"/>
    <lineage>
        <taxon>Eukaryota</taxon>
        <taxon>Fungi</taxon>
        <taxon>Dikarya</taxon>
        <taxon>Basidiomycota</taxon>
        <taxon>Agaricomycotina</taxon>
        <taxon>Agaricomycetes</taxon>
        <taxon>Agaricomycetidae</taxon>
        <taxon>Agaricales</taxon>
        <taxon>Pleurotineae</taxon>
        <taxon>Pterulaceae</taxon>
        <taxon>Pterulicium</taxon>
    </lineage>
</organism>
<sequence>MPIVKLSPASALLLLSACIPLARAAPAPADPTTVTLFRIAPEATDVAAATTHLTVLGVNDEGGTTYVEELIYTDMVSWSRSHSFVGSDSDPSWVRTTEQIGEPFTTTRKDTFVQDATRVSGSDSISVTFNSDHTQFLGPSHTPPVGHIDHYCDFVGEASTEARCIVVVEATPTSQEGVGLFPFTQTNTFAAVPWATIEVSEGGAVKLLGGAEEGNGGDGEGGGGEDGQEGAAVSVTARGSVVFAAAVLSFVML</sequence>
<dbReference type="PROSITE" id="PS51257">
    <property type="entry name" value="PROKAR_LIPOPROTEIN"/>
    <property type="match status" value="1"/>
</dbReference>
<feature type="compositionally biased region" description="Gly residues" evidence="1">
    <location>
        <begin position="211"/>
        <end position="225"/>
    </location>
</feature>
<evidence type="ECO:0000256" key="2">
    <source>
        <dbReference type="SAM" id="SignalP"/>
    </source>
</evidence>
<gene>
    <name evidence="3" type="ORF">BDV98DRAFT_575979</name>
</gene>
<protein>
    <recommendedName>
        <fullName evidence="5">GPI anchored protein</fullName>
    </recommendedName>
</protein>
<reference evidence="3 4" key="1">
    <citation type="journal article" date="2019" name="Nat. Ecol. Evol.">
        <title>Megaphylogeny resolves global patterns of mushroom evolution.</title>
        <authorList>
            <person name="Varga T."/>
            <person name="Krizsan K."/>
            <person name="Foldi C."/>
            <person name="Dima B."/>
            <person name="Sanchez-Garcia M."/>
            <person name="Sanchez-Ramirez S."/>
            <person name="Szollosi G.J."/>
            <person name="Szarkandi J.G."/>
            <person name="Papp V."/>
            <person name="Albert L."/>
            <person name="Andreopoulos W."/>
            <person name="Angelini C."/>
            <person name="Antonin V."/>
            <person name="Barry K.W."/>
            <person name="Bougher N.L."/>
            <person name="Buchanan P."/>
            <person name="Buyck B."/>
            <person name="Bense V."/>
            <person name="Catcheside P."/>
            <person name="Chovatia M."/>
            <person name="Cooper J."/>
            <person name="Damon W."/>
            <person name="Desjardin D."/>
            <person name="Finy P."/>
            <person name="Geml J."/>
            <person name="Haridas S."/>
            <person name="Hughes K."/>
            <person name="Justo A."/>
            <person name="Karasinski D."/>
            <person name="Kautmanova I."/>
            <person name="Kiss B."/>
            <person name="Kocsube S."/>
            <person name="Kotiranta H."/>
            <person name="LaButti K.M."/>
            <person name="Lechner B.E."/>
            <person name="Liimatainen K."/>
            <person name="Lipzen A."/>
            <person name="Lukacs Z."/>
            <person name="Mihaltcheva S."/>
            <person name="Morgado L.N."/>
            <person name="Niskanen T."/>
            <person name="Noordeloos M.E."/>
            <person name="Ohm R.A."/>
            <person name="Ortiz-Santana B."/>
            <person name="Ovrebo C."/>
            <person name="Racz N."/>
            <person name="Riley R."/>
            <person name="Savchenko A."/>
            <person name="Shiryaev A."/>
            <person name="Soop K."/>
            <person name="Spirin V."/>
            <person name="Szebenyi C."/>
            <person name="Tomsovsky M."/>
            <person name="Tulloss R.E."/>
            <person name="Uehling J."/>
            <person name="Grigoriev I.V."/>
            <person name="Vagvolgyi C."/>
            <person name="Papp T."/>
            <person name="Martin F.M."/>
            <person name="Miettinen O."/>
            <person name="Hibbett D.S."/>
            <person name="Nagy L.G."/>
        </authorList>
    </citation>
    <scope>NUCLEOTIDE SEQUENCE [LARGE SCALE GENOMIC DNA]</scope>
    <source>
        <strain evidence="3 4">CBS 309.79</strain>
    </source>
</reference>
<evidence type="ECO:0000313" key="4">
    <source>
        <dbReference type="Proteomes" id="UP000305067"/>
    </source>
</evidence>
<dbReference type="EMBL" id="ML178858">
    <property type="protein sequence ID" value="TFK96603.1"/>
    <property type="molecule type" value="Genomic_DNA"/>
</dbReference>
<dbReference type="AlphaFoldDB" id="A0A5C3QDR0"/>
<name>A0A5C3QDR0_9AGAR</name>
<evidence type="ECO:0000256" key="1">
    <source>
        <dbReference type="SAM" id="MobiDB-lite"/>
    </source>
</evidence>
<feature type="chain" id="PRO_5022955874" description="GPI anchored protein" evidence="2">
    <location>
        <begin position="25"/>
        <end position="253"/>
    </location>
</feature>
<dbReference type="Proteomes" id="UP000305067">
    <property type="component" value="Unassembled WGS sequence"/>
</dbReference>
<keyword evidence="4" id="KW-1185">Reference proteome</keyword>
<feature type="region of interest" description="Disordered" evidence="1">
    <location>
        <begin position="208"/>
        <end position="231"/>
    </location>
</feature>
<proteinExistence type="predicted"/>